<evidence type="ECO:0000313" key="1">
    <source>
        <dbReference type="EMBL" id="MBX20438.1"/>
    </source>
</evidence>
<name>A0A2P2LR42_RHIMU</name>
<proteinExistence type="predicted"/>
<dbReference type="EMBL" id="GGEC01039954">
    <property type="protein sequence ID" value="MBX20438.1"/>
    <property type="molecule type" value="Transcribed_RNA"/>
</dbReference>
<dbReference type="AlphaFoldDB" id="A0A2P2LR42"/>
<accession>A0A2P2LR42</accession>
<reference evidence="1" key="1">
    <citation type="submission" date="2018-02" db="EMBL/GenBank/DDBJ databases">
        <title>Rhizophora mucronata_Transcriptome.</title>
        <authorList>
            <person name="Meera S.P."/>
            <person name="Sreeshan A."/>
            <person name="Augustine A."/>
        </authorList>
    </citation>
    <scope>NUCLEOTIDE SEQUENCE</scope>
    <source>
        <tissue evidence="1">Leaf</tissue>
    </source>
</reference>
<organism evidence="1">
    <name type="scientific">Rhizophora mucronata</name>
    <name type="common">Asiatic mangrove</name>
    <dbReference type="NCBI Taxonomy" id="61149"/>
    <lineage>
        <taxon>Eukaryota</taxon>
        <taxon>Viridiplantae</taxon>
        <taxon>Streptophyta</taxon>
        <taxon>Embryophyta</taxon>
        <taxon>Tracheophyta</taxon>
        <taxon>Spermatophyta</taxon>
        <taxon>Magnoliopsida</taxon>
        <taxon>eudicotyledons</taxon>
        <taxon>Gunneridae</taxon>
        <taxon>Pentapetalae</taxon>
        <taxon>rosids</taxon>
        <taxon>fabids</taxon>
        <taxon>Malpighiales</taxon>
        <taxon>Rhizophoraceae</taxon>
        <taxon>Rhizophora</taxon>
    </lineage>
</organism>
<sequence>MGLEPKSIIYFKLTPVCFMLPNLCTSSIILFDSHSHAFLAAMAVPPQHSFQFSQIFSLDGESYRDGEEEQSKPN</sequence>
<protein>
    <submittedName>
        <fullName evidence="1">Uncharacterized protein</fullName>
    </submittedName>
</protein>